<evidence type="ECO:0000313" key="2">
    <source>
        <dbReference type="EMBL" id="CAH1440268.1"/>
    </source>
</evidence>
<evidence type="ECO:0000313" key="3">
    <source>
        <dbReference type="Proteomes" id="UP001157418"/>
    </source>
</evidence>
<comment type="caution">
    <text evidence="2">The sequence shown here is derived from an EMBL/GenBank/DDBJ whole genome shotgun (WGS) entry which is preliminary data.</text>
</comment>
<gene>
    <name evidence="2" type="ORF">LVIROSA_LOCUS26414</name>
</gene>
<organism evidence="2 3">
    <name type="scientific">Lactuca virosa</name>
    <dbReference type="NCBI Taxonomy" id="75947"/>
    <lineage>
        <taxon>Eukaryota</taxon>
        <taxon>Viridiplantae</taxon>
        <taxon>Streptophyta</taxon>
        <taxon>Embryophyta</taxon>
        <taxon>Tracheophyta</taxon>
        <taxon>Spermatophyta</taxon>
        <taxon>Magnoliopsida</taxon>
        <taxon>eudicotyledons</taxon>
        <taxon>Gunneridae</taxon>
        <taxon>Pentapetalae</taxon>
        <taxon>asterids</taxon>
        <taxon>campanulids</taxon>
        <taxon>Asterales</taxon>
        <taxon>Asteraceae</taxon>
        <taxon>Cichorioideae</taxon>
        <taxon>Cichorieae</taxon>
        <taxon>Lactucinae</taxon>
        <taxon>Lactuca</taxon>
    </lineage>
</organism>
<protein>
    <submittedName>
        <fullName evidence="2">Uncharacterized protein</fullName>
    </submittedName>
</protein>
<dbReference type="AlphaFoldDB" id="A0AAU9NR74"/>
<dbReference type="Proteomes" id="UP001157418">
    <property type="component" value="Unassembled WGS sequence"/>
</dbReference>
<keyword evidence="1" id="KW-1133">Transmembrane helix</keyword>
<dbReference type="EMBL" id="CAKMRJ010005412">
    <property type="protein sequence ID" value="CAH1440268.1"/>
    <property type="molecule type" value="Genomic_DNA"/>
</dbReference>
<feature type="transmembrane region" description="Helical" evidence="1">
    <location>
        <begin position="21"/>
        <end position="41"/>
    </location>
</feature>
<name>A0AAU9NR74_9ASTR</name>
<keyword evidence="1" id="KW-0812">Transmembrane</keyword>
<proteinExistence type="predicted"/>
<keyword evidence="1" id="KW-0472">Membrane</keyword>
<accession>A0AAU9NR74</accession>
<sequence>MANRVGKGMPPRMTNNFKWTVLAKKYWWTGLLLGFVSSLYISILEYLSSQTLCSYLLVGYLLCRWRKKIPHSRSCKGLLTSYR</sequence>
<evidence type="ECO:0000256" key="1">
    <source>
        <dbReference type="SAM" id="Phobius"/>
    </source>
</evidence>
<keyword evidence="3" id="KW-1185">Reference proteome</keyword>
<reference evidence="2 3" key="1">
    <citation type="submission" date="2022-01" db="EMBL/GenBank/DDBJ databases">
        <authorList>
            <person name="Xiong W."/>
            <person name="Schranz E."/>
        </authorList>
    </citation>
    <scope>NUCLEOTIDE SEQUENCE [LARGE SCALE GENOMIC DNA]</scope>
</reference>